<dbReference type="InterPro" id="IPR010920">
    <property type="entry name" value="LSM_dom_sf"/>
</dbReference>
<name>A0A542ZIS8_9MICO</name>
<dbReference type="PANTHER" id="PTHR30221:SF1">
    <property type="entry name" value="SMALL-CONDUCTANCE MECHANOSENSITIVE CHANNEL"/>
    <property type="match status" value="1"/>
</dbReference>
<keyword evidence="2" id="KW-0472">Membrane</keyword>
<feature type="transmembrane region" description="Helical" evidence="2">
    <location>
        <begin position="20"/>
        <end position="36"/>
    </location>
</feature>
<protein>
    <submittedName>
        <fullName evidence="4">Mechanosensitive ion channel-like protein</fullName>
    </submittedName>
</protein>
<dbReference type="OrthoDB" id="2373720at2"/>
<comment type="caution">
    <text evidence="4">The sequence shown here is derived from an EMBL/GenBank/DDBJ whole genome shotgun (WGS) entry which is preliminary data.</text>
</comment>
<reference evidence="4 5" key="1">
    <citation type="submission" date="2019-06" db="EMBL/GenBank/DDBJ databases">
        <title>Sequencing the genomes of 1000 actinobacteria strains.</title>
        <authorList>
            <person name="Klenk H.-P."/>
        </authorList>
    </citation>
    <scope>NUCLEOTIDE SEQUENCE [LARGE SCALE GENOMIC DNA]</scope>
    <source>
        <strain evidence="4 5">DSM 18082</strain>
    </source>
</reference>
<feature type="domain" description="Mechanosensitive ion channel MscS" evidence="3">
    <location>
        <begin position="134"/>
        <end position="191"/>
    </location>
</feature>
<keyword evidence="5" id="KW-1185">Reference proteome</keyword>
<feature type="transmembrane region" description="Helical" evidence="2">
    <location>
        <begin position="115"/>
        <end position="144"/>
    </location>
</feature>
<dbReference type="AlphaFoldDB" id="A0A542ZIS8"/>
<organism evidence="4 5">
    <name type="scientific">Oryzihumus leptocrescens</name>
    <dbReference type="NCBI Taxonomy" id="297536"/>
    <lineage>
        <taxon>Bacteria</taxon>
        <taxon>Bacillati</taxon>
        <taxon>Actinomycetota</taxon>
        <taxon>Actinomycetes</taxon>
        <taxon>Micrococcales</taxon>
        <taxon>Intrasporangiaceae</taxon>
        <taxon>Oryzihumus</taxon>
    </lineage>
</organism>
<accession>A0A542ZIS8</accession>
<evidence type="ECO:0000256" key="2">
    <source>
        <dbReference type="SAM" id="Phobius"/>
    </source>
</evidence>
<dbReference type="InterPro" id="IPR006685">
    <property type="entry name" value="MscS_channel_2nd"/>
</dbReference>
<dbReference type="PANTHER" id="PTHR30221">
    <property type="entry name" value="SMALL-CONDUCTANCE MECHANOSENSITIVE CHANNEL"/>
    <property type="match status" value="1"/>
</dbReference>
<dbReference type="InterPro" id="IPR045275">
    <property type="entry name" value="MscS_archaea/bacteria_type"/>
</dbReference>
<proteinExistence type="predicted"/>
<feature type="transmembrane region" description="Helical" evidence="2">
    <location>
        <begin position="88"/>
        <end position="108"/>
    </location>
</feature>
<feature type="region of interest" description="Disordered" evidence="1">
    <location>
        <begin position="198"/>
        <end position="231"/>
    </location>
</feature>
<evidence type="ECO:0000313" key="5">
    <source>
        <dbReference type="Proteomes" id="UP000319514"/>
    </source>
</evidence>
<dbReference type="GO" id="GO:0008381">
    <property type="term" value="F:mechanosensitive monoatomic ion channel activity"/>
    <property type="evidence" value="ECO:0007669"/>
    <property type="project" value="InterPro"/>
</dbReference>
<dbReference type="SUPFAM" id="SSF50182">
    <property type="entry name" value="Sm-like ribonucleoproteins"/>
    <property type="match status" value="1"/>
</dbReference>
<dbReference type="Proteomes" id="UP000319514">
    <property type="component" value="Unassembled WGS sequence"/>
</dbReference>
<sequence length="231" mass="23389">MHLPTHPLTVSSRPDLRRAGAAAAVAVVGFAVLATFSSPHSPQLGAKLLAFGGATLFAVVAAVAVRSGANEVARVATLRAGPGTASNLRLGLTMAGYVIVASATLSLLQVPIEKLLLSGAITGVVIGIAAQQALANLFAGLVLLTSRPFDVGQWVVLRSGALGGEYTGEVVGVGLTYTELLTDEGRFSLPNAGVLAAASGPRQRPSHVRPAHARPGPRGTHAALADLSRSS</sequence>
<dbReference type="GO" id="GO:0016020">
    <property type="term" value="C:membrane"/>
    <property type="evidence" value="ECO:0007669"/>
    <property type="project" value="InterPro"/>
</dbReference>
<dbReference type="RefSeq" id="WP_141788183.1">
    <property type="nucleotide sequence ID" value="NZ_BAAAKX010000021.1"/>
</dbReference>
<gene>
    <name evidence="4" type="ORF">FB474_1644</name>
</gene>
<dbReference type="Gene3D" id="1.10.287.1260">
    <property type="match status" value="1"/>
</dbReference>
<evidence type="ECO:0000256" key="1">
    <source>
        <dbReference type="SAM" id="MobiDB-lite"/>
    </source>
</evidence>
<feature type="transmembrane region" description="Helical" evidence="2">
    <location>
        <begin position="48"/>
        <end position="68"/>
    </location>
</feature>
<evidence type="ECO:0000259" key="3">
    <source>
        <dbReference type="Pfam" id="PF00924"/>
    </source>
</evidence>
<keyword evidence="2" id="KW-1133">Transmembrane helix</keyword>
<evidence type="ECO:0000313" key="4">
    <source>
        <dbReference type="EMBL" id="TQL60261.1"/>
    </source>
</evidence>
<dbReference type="EMBL" id="VFOQ01000001">
    <property type="protein sequence ID" value="TQL60261.1"/>
    <property type="molecule type" value="Genomic_DNA"/>
</dbReference>
<keyword evidence="2" id="KW-0812">Transmembrane</keyword>
<dbReference type="Pfam" id="PF00924">
    <property type="entry name" value="MS_channel_2nd"/>
    <property type="match status" value="1"/>
</dbReference>